<feature type="domain" description="Sigma-54 factor interaction" evidence="6">
    <location>
        <begin position="365"/>
        <end position="527"/>
    </location>
</feature>
<dbReference type="InterPro" id="IPR029016">
    <property type="entry name" value="GAF-like_dom_sf"/>
</dbReference>
<dbReference type="Gene3D" id="1.10.8.60">
    <property type="match status" value="1"/>
</dbReference>
<dbReference type="GO" id="GO:0006355">
    <property type="term" value="P:regulation of DNA-templated transcription"/>
    <property type="evidence" value="ECO:0007669"/>
    <property type="project" value="InterPro"/>
</dbReference>
<accession>A0A846LMR4</accession>
<name>A0A846LMR4_9ACTN</name>
<dbReference type="InterPro" id="IPR002197">
    <property type="entry name" value="HTH_Fis"/>
</dbReference>
<dbReference type="PANTHER" id="PTHR32071:SF122">
    <property type="entry name" value="SIGMA FACTOR"/>
    <property type="match status" value="1"/>
</dbReference>
<dbReference type="Gene3D" id="3.30.450.40">
    <property type="match status" value="1"/>
</dbReference>
<reference evidence="7 8" key="1">
    <citation type="submission" date="2020-02" db="EMBL/GenBank/DDBJ databases">
        <title>Sequencing the genomes of 1000 actinobacteria strains.</title>
        <authorList>
            <person name="Klenk H.-P."/>
        </authorList>
    </citation>
    <scope>NUCLEOTIDE SEQUENCE [LARGE SCALE GENOMIC DNA]</scope>
    <source>
        <strain evidence="7 8">DSM 45201</strain>
    </source>
</reference>
<dbReference type="Pfam" id="PF01590">
    <property type="entry name" value="GAF"/>
    <property type="match status" value="1"/>
</dbReference>
<proteinExistence type="predicted"/>
<dbReference type="Pfam" id="PF02954">
    <property type="entry name" value="HTH_8"/>
    <property type="match status" value="1"/>
</dbReference>
<keyword evidence="4" id="KW-0238">DNA-binding</keyword>
<evidence type="ECO:0000256" key="4">
    <source>
        <dbReference type="ARBA" id="ARBA00023125"/>
    </source>
</evidence>
<keyword evidence="2" id="KW-0067">ATP-binding</keyword>
<evidence type="ECO:0000313" key="7">
    <source>
        <dbReference type="EMBL" id="NIH68886.1"/>
    </source>
</evidence>
<keyword evidence="5" id="KW-0804">Transcription</keyword>
<evidence type="ECO:0000259" key="6">
    <source>
        <dbReference type="PROSITE" id="PS50045"/>
    </source>
</evidence>
<comment type="caution">
    <text evidence="7">The sequence shown here is derived from an EMBL/GenBank/DDBJ whole genome shotgun (WGS) entry which is preliminary data.</text>
</comment>
<dbReference type="PROSITE" id="PS50045">
    <property type="entry name" value="SIGMA54_INTERACT_4"/>
    <property type="match status" value="1"/>
</dbReference>
<evidence type="ECO:0000256" key="1">
    <source>
        <dbReference type="ARBA" id="ARBA00022741"/>
    </source>
</evidence>
<evidence type="ECO:0000256" key="3">
    <source>
        <dbReference type="ARBA" id="ARBA00023015"/>
    </source>
</evidence>
<dbReference type="PANTHER" id="PTHR32071">
    <property type="entry name" value="TRANSCRIPTIONAL REGULATORY PROTEIN"/>
    <property type="match status" value="1"/>
</dbReference>
<evidence type="ECO:0000313" key="8">
    <source>
        <dbReference type="Proteomes" id="UP000552836"/>
    </source>
</evidence>
<organism evidence="7 8">
    <name type="scientific">Modestobacter marinus</name>
    <dbReference type="NCBI Taxonomy" id="477641"/>
    <lineage>
        <taxon>Bacteria</taxon>
        <taxon>Bacillati</taxon>
        <taxon>Actinomycetota</taxon>
        <taxon>Actinomycetes</taxon>
        <taxon>Geodermatophilales</taxon>
        <taxon>Geodermatophilaceae</taxon>
        <taxon>Modestobacter</taxon>
    </lineage>
</organism>
<dbReference type="InterPro" id="IPR003018">
    <property type="entry name" value="GAF"/>
</dbReference>
<protein>
    <submittedName>
        <fullName evidence="7">Transcriptional regulator of acetoin/glycerol metabolism</fullName>
    </submittedName>
</protein>
<evidence type="ECO:0000256" key="2">
    <source>
        <dbReference type="ARBA" id="ARBA00022840"/>
    </source>
</evidence>
<dbReference type="InterPro" id="IPR009057">
    <property type="entry name" value="Homeodomain-like_sf"/>
</dbReference>
<keyword evidence="1" id="KW-0547">Nucleotide-binding</keyword>
<evidence type="ECO:0000256" key="5">
    <source>
        <dbReference type="ARBA" id="ARBA00023163"/>
    </source>
</evidence>
<dbReference type="GO" id="GO:0043565">
    <property type="term" value="F:sequence-specific DNA binding"/>
    <property type="evidence" value="ECO:0007669"/>
    <property type="project" value="InterPro"/>
</dbReference>
<dbReference type="InterPro" id="IPR027417">
    <property type="entry name" value="P-loop_NTPase"/>
</dbReference>
<dbReference type="SUPFAM" id="SSF46689">
    <property type="entry name" value="Homeodomain-like"/>
    <property type="match status" value="1"/>
</dbReference>
<dbReference type="SUPFAM" id="SSF52540">
    <property type="entry name" value="P-loop containing nucleoside triphosphate hydrolases"/>
    <property type="match status" value="1"/>
</dbReference>
<dbReference type="AlphaFoldDB" id="A0A846LMR4"/>
<gene>
    <name evidence="7" type="ORF">FB380_003374</name>
</gene>
<dbReference type="InterPro" id="IPR002078">
    <property type="entry name" value="Sigma_54_int"/>
</dbReference>
<keyword evidence="3" id="KW-0805">Transcription regulation</keyword>
<dbReference type="GO" id="GO:0005524">
    <property type="term" value="F:ATP binding"/>
    <property type="evidence" value="ECO:0007669"/>
    <property type="project" value="UniProtKB-KW"/>
</dbReference>
<dbReference type="Gene3D" id="1.10.10.60">
    <property type="entry name" value="Homeodomain-like"/>
    <property type="match status" value="1"/>
</dbReference>
<dbReference type="RefSeq" id="WP_208383660.1">
    <property type="nucleotide sequence ID" value="NZ_BAABJU010000003.1"/>
</dbReference>
<sequence length="600" mass="64339">MTVHQGRDDLRHVAAARAEFLERGVAGATGVRDLVVASWRRSRSAGVDAAEYRISYHEDVDLDSRLVRSARPVIDRLAAEMVDVPVAIALSDAQGRIVHRLDCSTAVGRQLDRVDFHAGFDFGEGGVGTNGIGTVLEAGASVSVVGAEHFTEALVRFACTGAPITDPVTGRVHGVLDVSSLAETWTPLMHTLVRRAAVDIGRNLLQDRSEAKRALFETFLRADARPRQAVMAVGDSLTVNRRAQQLYSAAEQVVVHQHALFLMSRRDRVTDSVTLESGRTVRLRGTRILVGEEVAGIVLLLDDEPGRPRPAAASPVGHTRVVAGTDGPAPQVPSPAGRSPGWRTACAQVGAGLARGDRLLVLGEPGTGRRTLVVELFGRLHPTGPVVVGEVDQVVADGVPAAGPGAGPTLVVLRHLDRIGPDAARRLPALLDSLPPDRYVVAATLDDGRTDADLPFQVVLREFAQAVRVPPLRYRTEDLPQVVERLLAELAPGRGVRLHPAASRLVEHHPWPGNLVQLREALAAALQRRPVGELQPDDLPAWCRTGGSSRTLTPLESAERDAIVTALHDCRGNRVRAAASLGMARSSLYRKIKSYAITDA</sequence>
<dbReference type="Proteomes" id="UP000552836">
    <property type="component" value="Unassembled WGS sequence"/>
</dbReference>
<dbReference type="Pfam" id="PF25601">
    <property type="entry name" value="AAA_lid_14"/>
    <property type="match status" value="1"/>
</dbReference>
<dbReference type="PRINTS" id="PR01590">
    <property type="entry name" value="HTHFIS"/>
</dbReference>
<dbReference type="EMBL" id="JAAMPA010000002">
    <property type="protein sequence ID" value="NIH68886.1"/>
    <property type="molecule type" value="Genomic_DNA"/>
</dbReference>
<dbReference type="InterPro" id="IPR058031">
    <property type="entry name" value="AAA_lid_NorR"/>
</dbReference>